<sequence>MSDNVEVRLLHIRQTSKRLISSLVAAAGGVLYKVTGYKHAFSIDDPAISYPLAADTVSITIVGIVACGIPAVVILVLALLIPSSSIEASGKLGTEGTWNRRLWEWHAGWLGLGLSLSGAFFITSGLKDVVGKPRPDLLARCDPDLSNLAAHLVGGLGLKETSAPILVDTSICQNPDSSVIKNGFAAFPSGHSSFSWAGLLYLSLWLSVKFAITFPVPFPMPSRTGQGAAQAGLVHNANETGSFRSSAAAPPLYLLLLVISPVAAALYICATRYADYMHAGWDILGGSLIGMVFAYMGFRWYHIPFGDGGWAWAPRSAQGAFGLAFGSSNFAGNEGQTRDVRRNTNGYEDLELGPVR</sequence>
<proteinExistence type="inferred from homology"/>
<organism evidence="8 9">
    <name type="scientific">Penicillium cinerascens</name>
    <dbReference type="NCBI Taxonomy" id="70096"/>
    <lineage>
        <taxon>Eukaryota</taxon>
        <taxon>Fungi</taxon>
        <taxon>Dikarya</taxon>
        <taxon>Ascomycota</taxon>
        <taxon>Pezizomycotina</taxon>
        <taxon>Eurotiomycetes</taxon>
        <taxon>Eurotiomycetidae</taxon>
        <taxon>Eurotiales</taxon>
        <taxon>Aspergillaceae</taxon>
        <taxon>Penicillium</taxon>
    </lineage>
</organism>
<dbReference type="GeneID" id="83182262"/>
<dbReference type="OrthoDB" id="10030083at2759"/>
<dbReference type="GO" id="GO:0006644">
    <property type="term" value="P:phospholipid metabolic process"/>
    <property type="evidence" value="ECO:0007669"/>
    <property type="project" value="InterPro"/>
</dbReference>
<protein>
    <submittedName>
        <fullName evidence="8">PAP2 superfamily-domain-containing protein</fullName>
    </submittedName>
</protein>
<evidence type="ECO:0000259" key="7">
    <source>
        <dbReference type="SMART" id="SM00014"/>
    </source>
</evidence>
<dbReference type="RefSeq" id="XP_058307210.1">
    <property type="nucleotide sequence ID" value="XM_058454961.1"/>
</dbReference>
<feature type="transmembrane region" description="Helical" evidence="6">
    <location>
        <begin position="57"/>
        <end position="81"/>
    </location>
</feature>
<dbReference type="InterPro" id="IPR000326">
    <property type="entry name" value="PAP2/HPO"/>
</dbReference>
<keyword evidence="5 6" id="KW-0472">Membrane</keyword>
<dbReference type="GO" id="GO:0008195">
    <property type="term" value="F:phosphatidate phosphatase activity"/>
    <property type="evidence" value="ECO:0007669"/>
    <property type="project" value="TreeGrafter"/>
</dbReference>
<dbReference type="PANTHER" id="PTHR10165:SF154">
    <property type="entry name" value="PAP2 DOMAIN PROTEIN (AFU_ORTHOLOGUE AFUA_1G09730)"/>
    <property type="match status" value="1"/>
</dbReference>
<evidence type="ECO:0000313" key="9">
    <source>
        <dbReference type="Proteomes" id="UP001150904"/>
    </source>
</evidence>
<evidence type="ECO:0000256" key="4">
    <source>
        <dbReference type="ARBA" id="ARBA00022989"/>
    </source>
</evidence>
<comment type="caution">
    <text evidence="8">The sequence shown here is derived from an EMBL/GenBank/DDBJ whole genome shotgun (WGS) entry which is preliminary data.</text>
</comment>
<reference evidence="8" key="2">
    <citation type="journal article" date="2023" name="IMA Fungus">
        <title>Comparative genomic study of the Penicillium genus elucidates a diverse pangenome and 15 lateral gene transfer events.</title>
        <authorList>
            <person name="Petersen C."/>
            <person name="Sorensen T."/>
            <person name="Nielsen M.R."/>
            <person name="Sondergaard T.E."/>
            <person name="Sorensen J.L."/>
            <person name="Fitzpatrick D.A."/>
            <person name="Frisvad J.C."/>
            <person name="Nielsen K.L."/>
        </authorList>
    </citation>
    <scope>NUCLEOTIDE SEQUENCE</scope>
    <source>
        <strain evidence="8">IBT 15544</strain>
    </source>
</reference>
<keyword evidence="3 6" id="KW-0812">Transmembrane</keyword>
<keyword evidence="9" id="KW-1185">Reference proteome</keyword>
<evidence type="ECO:0000313" key="8">
    <source>
        <dbReference type="EMBL" id="KAJ5198782.1"/>
    </source>
</evidence>
<dbReference type="Gene3D" id="1.20.144.10">
    <property type="entry name" value="Phosphatidic acid phosphatase type 2/haloperoxidase"/>
    <property type="match status" value="1"/>
</dbReference>
<dbReference type="GO" id="GO:0016020">
    <property type="term" value="C:membrane"/>
    <property type="evidence" value="ECO:0007669"/>
    <property type="project" value="UniProtKB-SubCell"/>
</dbReference>
<feature type="domain" description="Phosphatidic acid phosphatase type 2/haloperoxidase" evidence="7">
    <location>
        <begin position="107"/>
        <end position="298"/>
    </location>
</feature>
<evidence type="ECO:0000256" key="3">
    <source>
        <dbReference type="ARBA" id="ARBA00022692"/>
    </source>
</evidence>
<accession>A0A9W9JLT6</accession>
<dbReference type="GO" id="GO:0046839">
    <property type="term" value="P:phospholipid dephosphorylation"/>
    <property type="evidence" value="ECO:0007669"/>
    <property type="project" value="TreeGrafter"/>
</dbReference>
<dbReference type="Proteomes" id="UP001150904">
    <property type="component" value="Unassembled WGS sequence"/>
</dbReference>
<feature type="transmembrane region" description="Helical" evidence="6">
    <location>
        <begin position="252"/>
        <end position="273"/>
    </location>
</feature>
<dbReference type="SMART" id="SM00014">
    <property type="entry name" value="acidPPc"/>
    <property type="match status" value="1"/>
</dbReference>
<feature type="transmembrane region" description="Helical" evidence="6">
    <location>
        <begin position="20"/>
        <end position="37"/>
    </location>
</feature>
<feature type="transmembrane region" description="Helical" evidence="6">
    <location>
        <begin position="279"/>
        <end position="298"/>
    </location>
</feature>
<name>A0A9W9JLT6_9EURO</name>
<dbReference type="AlphaFoldDB" id="A0A9W9JLT6"/>
<reference evidence="8" key="1">
    <citation type="submission" date="2022-12" db="EMBL/GenBank/DDBJ databases">
        <authorList>
            <person name="Petersen C."/>
        </authorList>
    </citation>
    <scope>NUCLEOTIDE SEQUENCE</scope>
    <source>
        <strain evidence="8">IBT 15544</strain>
    </source>
</reference>
<comment type="subcellular location">
    <subcellularLocation>
        <location evidence="1">Membrane</location>
        <topology evidence="1">Multi-pass membrane protein</topology>
    </subcellularLocation>
</comment>
<gene>
    <name evidence="8" type="ORF">N7498_007899</name>
</gene>
<evidence type="ECO:0000256" key="6">
    <source>
        <dbReference type="SAM" id="Phobius"/>
    </source>
</evidence>
<dbReference type="PANTHER" id="PTHR10165">
    <property type="entry name" value="LIPID PHOSPHATE PHOSPHATASE"/>
    <property type="match status" value="1"/>
</dbReference>
<dbReference type="Pfam" id="PF01569">
    <property type="entry name" value="PAP2"/>
    <property type="match status" value="1"/>
</dbReference>
<dbReference type="CDD" id="cd03390">
    <property type="entry name" value="PAP2_containing_1_like"/>
    <property type="match status" value="1"/>
</dbReference>
<dbReference type="EMBL" id="JAPQKR010000014">
    <property type="protein sequence ID" value="KAJ5198782.1"/>
    <property type="molecule type" value="Genomic_DNA"/>
</dbReference>
<feature type="transmembrane region" description="Helical" evidence="6">
    <location>
        <begin position="102"/>
        <end position="122"/>
    </location>
</feature>
<feature type="transmembrane region" description="Helical" evidence="6">
    <location>
        <begin position="194"/>
        <end position="216"/>
    </location>
</feature>
<dbReference type="InterPro" id="IPR043216">
    <property type="entry name" value="PAP-like"/>
</dbReference>
<evidence type="ECO:0000256" key="5">
    <source>
        <dbReference type="ARBA" id="ARBA00023136"/>
    </source>
</evidence>
<dbReference type="InterPro" id="IPR036938">
    <property type="entry name" value="PAP2/HPO_sf"/>
</dbReference>
<keyword evidence="4 6" id="KW-1133">Transmembrane helix</keyword>
<comment type="similarity">
    <text evidence="2">Belongs to the PA-phosphatase related phosphoesterase family.</text>
</comment>
<dbReference type="SUPFAM" id="SSF48317">
    <property type="entry name" value="Acid phosphatase/Vanadium-dependent haloperoxidase"/>
    <property type="match status" value="1"/>
</dbReference>
<evidence type="ECO:0000256" key="1">
    <source>
        <dbReference type="ARBA" id="ARBA00004141"/>
    </source>
</evidence>
<evidence type="ECO:0000256" key="2">
    <source>
        <dbReference type="ARBA" id="ARBA00008816"/>
    </source>
</evidence>